<sequence>MQQSALFMATVNHKALLCPVLIIIGGLQVVLPATAQPASCTLSPSSGGLSFDDRSATFQSTIAVIDIISTGMPAQLKISRSTNFMVFPADYLNDADISYQFQLIGANNAESQASLTSDVTIALSNSGSSQLRLQVMGKNRNSRGFVAGDYRLQFRVSCSPL</sequence>
<proteinExistence type="predicted"/>
<organism evidence="1 2">
    <name type="scientific">Synechococcus elongatus (strain ATCC 33912 / PCC 7942 / FACHB-805)</name>
    <name type="common">Anacystis nidulans R2</name>
    <dbReference type="NCBI Taxonomy" id="1140"/>
    <lineage>
        <taxon>Bacteria</taxon>
        <taxon>Bacillati</taxon>
        <taxon>Cyanobacteriota</taxon>
        <taxon>Cyanophyceae</taxon>
        <taxon>Synechococcales</taxon>
        <taxon>Synechococcaceae</taxon>
        <taxon>Synechococcus</taxon>
    </lineage>
</organism>
<dbReference type="KEGG" id="syf:Synpcc7942_0906"/>
<dbReference type="EMBL" id="CP000100">
    <property type="protein sequence ID" value="ABB56936.1"/>
    <property type="molecule type" value="Genomic_DNA"/>
</dbReference>
<protein>
    <submittedName>
        <fullName evidence="1">Uncharacterized protein</fullName>
    </submittedName>
</protein>
<name>Q31PT3_SYNE7</name>
<dbReference type="Proteomes" id="UP000889800">
    <property type="component" value="Chromosome"/>
</dbReference>
<evidence type="ECO:0000313" key="1">
    <source>
        <dbReference type="EMBL" id="ABB56936.1"/>
    </source>
</evidence>
<gene>
    <name evidence="1" type="ordered locus">Synpcc7942_0906</name>
</gene>
<keyword evidence="2" id="KW-1185">Reference proteome</keyword>
<dbReference type="PaxDb" id="1140-Synpcc7942_0906"/>
<reference evidence="2" key="1">
    <citation type="submission" date="2005-08" db="EMBL/GenBank/DDBJ databases">
        <title>Complete sequence of chromosome 1 of Synechococcus elongatus PCC 7942.</title>
        <authorList>
            <consortium name="US DOE Joint Genome Institute"/>
            <person name="Copeland A."/>
            <person name="Lucas S."/>
            <person name="Lapidus A."/>
            <person name="Barry K."/>
            <person name="Detter J.C."/>
            <person name="Glavina T."/>
            <person name="Hammon N."/>
            <person name="Israni S."/>
            <person name="Pitluck S."/>
            <person name="Schmutz J."/>
            <person name="Larimer F."/>
            <person name="Land M."/>
            <person name="Kyrpides N."/>
            <person name="Lykidis A."/>
            <person name="Richardson P."/>
        </authorList>
    </citation>
    <scope>NUCLEOTIDE SEQUENCE [LARGE SCALE GENOMIC DNA]</scope>
    <source>
        <strain evidence="2">ATCC 33912 / PCC 7942 / FACHB-805</strain>
    </source>
</reference>
<dbReference type="STRING" id="1140.Synpcc7942_0906"/>
<accession>Q31PT3</accession>
<dbReference type="AlphaFoldDB" id="Q31PT3"/>
<dbReference type="BioCyc" id="SYNEL:SYNPCC7942_0906-MONOMER"/>
<dbReference type="HOGENOM" id="CLU_1703353_0_0_3"/>
<evidence type="ECO:0000313" key="2">
    <source>
        <dbReference type="Proteomes" id="UP000889800"/>
    </source>
</evidence>